<evidence type="ECO:0000313" key="2">
    <source>
        <dbReference type="EMBL" id="ATL69337.1"/>
    </source>
</evidence>
<dbReference type="Proteomes" id="UP000221961">
    <property type="component" value="Chromosome"/>
</dbReference>
<sequence length="146" mass="15342">MSGPVVLPLDAEPRLHRRLVAHLAIAAARLLAHQPPRRIRAVLTVVRVGAAPATPAQALAARDTVTGTSMRCAGPYCLPRSLATALLCRLHGTWPTWCAGVRTGPFAAHAWVEVDGEPIGEPTSAGYYRALMTVPPLTAGSAVSQP</sequence>
<proteinExistence type="predicted"/>
<accession>A0A291RPR1</accession>
<dbReference type="NCBIfam" id="NF033537">
    <property type="entry name" value="lasso_biosyn_B2"/>
    <property type="match status" value="1"/>
</dbReference>
<evidence type="ECO:0000259" key="1">
    <source>
        <dbReference type="Pfam" id="PF13471"/>
    </source>
</evidence>
<evidence type="ECO:0000313" key="3">
    <source>
        <dbReference type="Proteomes" id="UP000221961"/>
    </source>
</evidence>
<dbReference type="AlphaFoldDB" id="A0A291RPR1"/>
<dbReference type="InterPro" id="IPR032708">
    <property type="entry name" value="McjB_C"/>
</dbReference>
<dbReference type="InterPro" id="IPR053521">
    <property type="entry name" value="McjB-like"/>
</dbReference>
<dbReference type="Pfam" id="PF13471">
    <property type="entry name" value="Transglut_core3"/>
    <property type="match status" value="1"/>
</dbReference>
<gene>
    <name evidence="2" type="ORF">CRH09_27315</name>
</gene>
<name>A0A291RPR1_9NOCA</name>
<feature type="domain" description="Microcin J25-processing protein McjB C-terminal" evidence="1">
    <location>
        <begin position="23"/>
        <end position="133"/>
    </location>
</feature>
<reference evidence="2 3" key="1">
    <citation type="submission" date="2017-10" db="EMBL/GenBank/DDBJ databases">
        <title>Comparative genomics between pathogenic Norcardia.</title>
        <authorList>
            <person name="Zeng L."/>
        </authorList>
    </citation>
    <scope>NUCLEOTIDE SEQUENCE [LARGE SCALE GENOMIC DNA]</scope>
    <source>
        <strain evidence="2 3">NC_YFY_NT001</strain>
    </source>
</reference>
<protein>
    <recommendedName>
        <fullName evidence="1">Microcin J25-processing protein McjB C-terminal domain-containing protein</fullName>
    </recommendedName>
</protein>
<dbReference type="GeneID" id="88361013"/>
<organism evidence="2 3">
    <name type="scientific">Nocardia terpenica</name>
    <dbReference type="NCBI Taxonomy" id="455432"/>
    <lineage>
        <taxon>Bacteria</taxon>
        <taxon>Bacillati</taxon>
        <taxon>Actinomycetota</taxon>
        <taxon>Actinomycetes</taxon>
        <taxon>Mycobacteriales</taxon>
        <taxon>Nocardiaceae</taxon>
        <taxon>Nocardia</taxon>
    </lineage>
</organism>
<dbReference type="EMBL" id="CP023778">
    <property type="protein sequence ID" value="ATL69337.1"/>
    <property type="molecule type" value="Genomic_DNA"/>
</dbReference>
<dbReference type="KEGG" id="ntp:CRH09_27315"/>
<dbReference type="RefSeq" id="WP_098696370.1">
    <property type="nucleotide sequence ID" value="NZ_CP023778.1"/>
</dbReference>